<evidence type="ECO:0000313" key="11">
    <source>
        <dbReference type="EMBL" id="EXM14919.1"/>
    </source>
</evidence>
<keyword evidence="4" id="KW-0378">Hydrolase</keyword>
<sequence length="1045" mass="120521">MPHAQHDDEDANTAAGDFSVTLVTDSLEKPSLDDRDYRVIRLGNELEALLVHDPETDKASAALDVNVGNFSDESDIPGMAHAVEHLLFMGTKKFPIENEYGQYLAANAGSSNAETGLTSTNFFFDISAKPDNGQEPSDTNPSPLREALDRFAQFFIEPLFLSETLDRELKAVDSENKKNLQDDIWRLRQLEKSLSNPNHPFHRFNTGNLEVLKTLPEARGINVRDKFIEFHARHYSANRMKLVVLGREPLDVLQKWVAELFSPVVNKKLPPNRWPGELPFRETDLGMQCFAKPVMDSRELNLYFPFIDEELMFATQPSRYISHLIGHEGPGSIMSYIKSKGWANGLIAGAYPVCPGTPGIFHIQVRLTEEGLKNYPEIIKIFFQYTTLLRESPPQEWIFQEQKGMADVDFKFEQKTHASCFTSRISSVMQEPLPREWLLSGHSRLREFAPDEIEKALATIRPDNFRMVIVSRNYPGNWDQKEKWYGTEYRHEKIPEDLMEECKKAFAVSPKDRLPALHLPHKNKFIPTKLEVERKEVDKPALNPRVIRNDCIARTWWKKDDTFWVPRANVVVSLKTPLIYASAENNVKARLFSDLVRDTLEEYSYDAKLTGLQYNVGLHSRGVFLEIGGYNDKLPVLLEQVVKTMRDLEIKEDRFKIIRERLTQEYNNSQLQSAYRQISNYTKWLNAPGGDFIAEELATALSSVSLEGVRLFQKQMLGQVFIEVYVNGNMYKKDALKATHMVESMLKPRVLPKAQWPILRSLILTKGSNYVFRKTLKDPDNVNHCVGTWFYVGSREDRDVRTKTLLLEQMLSEPVFDQLRTKEQLGYVVWSGLRSFSTRYGFHFLIQSEMAPEFLDSRIEAFLRRYADTLEKMSETELEDHKRSLIVRRLEKLGKLEEESKQHWVEIEREEYDFEFPQLDAARIRQLTKAEIVDFFNQHLNPTSSQRARLSIYLQAQCKAEGVDNRQEEAQKNADEEPHAGDAVEAAEEITNVRFWKAGLTVSSGVRPVKHVSDFERWYVPLKACLMSSTHWVCGTLSRLRWSRG</sequence>
<dbReference type="PANTHER" id="PTHR43690">
    <property type="entry name" value="NARDILYSIN"/>
    <property type="match status" value="1"/>
</dbReference>
<feature type="domain" description="Coenzyme PQQ synthesis protein F-like C-terminal lobe" evidence="10">
    <location>
        <begin position="806"/>
        <end position="904"/>
    </location>
</feature>
<evidence type="ECO:0000256" key="6">
    <source>
        <dbReference type="ARBA" id="ARBA00023049"/>
    </source>
</evidence>
<keyword evidence="2" id="KW-0645">Protease</keyword>
<dbReference type="GO" id="GO:0051603">
    <property type="term" value="P:proteolysis involved in protein catabolic process"/>
    <property type="evidence" value="ECO:0007669"/>
    <property type="project" value="TreeGrafter"/>
</dbReference>
<dbReference type="InterPro" id="IPR054734">
    <property type="entry name" value="PqqF-like_C_4"/>
</dbReference>
<dbReference type="PANTHER" id="PTHR43690:SF18">
    <property type="entry name" value="INSULIN-DEGRADING ENZYME-RELATED"/>
    <property type="match status" value="1"/>
</dbReference>
<dbReference type="FunFam" id="3.30.830.10:FF:000003">
    <property type="entry name" value="Insulin-degrading enzyme"/>
    <property type="match status" value="1"/>
</dbReference>
<evidence type="ECO:0000256" key="4">
    <source>
        <dbReference type="ARBA" id="ARBA00022801"/>
    </source>
</evidence>
<name>X0KMT9_FUSOX</name>
<dbReference type="Pfam" id="PF00675">
    <property type="entry name" value="Peptidase_M16"/>
    <property type="match status" value="1"/>
</dbReference>
<keyword evidence="6" id="KW-0482">Metalloprotease</keyword>
<protein>
    <submittedName>
        <fullName evidence="11">Insulysin</fullName>
    </submittedName>
</protein>
<reference evidence="11" key="2">
    <citation type="submission" date="2012-05" db="EMBL/GenBank/DDBJ databases">
        <title>The Genome Annotation of Fusarium oxysporum Cotton.</title>
        <authorList>
            <consortium name="The Broad Institute Genomics Platform"/>
            <person name="Ma L.-J."/>
            <person name="Corby-Kistler H."/>
            <person name="Broz K."/>
            <person name="Gale L.R."/>
            <person name="Jonkers W."/>
            <person name="O'Donnell K."/>
            <person name="Ploetz R."/>
            <person name="Steinberg C."/>
            <person name="Schwartz D.C."/>
            <person name="VanEtten H."/>
            <person name="Zhou S."/>
            <person name="Young S.K."/>
            <person name="Zeng Q."/>
            <person name="Gargeya S."/>
            <person name="Fitzgerald M."/>
            <person name="Abouelleil A."/>
            <person name="Alvarado L."/>
            <person name="Chapman S.B."/>
            <person name="Gainer-Dewar J."/>
            <person name="Goldberg J."/>
            <person name="Griggs A."/>
            <person name="Gujja S."/>
            <person name="Hansen M."/>
            <person name="Howarth C."/>
            <person name="Imamovic A."/>
            <person name="Ireland A."/>
            <person name="Larimer J."/>
            <person name="McCowan C."/>
            <person name="Murphy C."/>
            <person name="Pearson M."/>
            <person name="Poon T.W."/>
            <person name="Priest M."/>
            <person name="Roberts A."/>
            <person name="Saif S."/>
            <person name="Shea T."/>
            <person name="Sykes S."/>
            <person name="Wortman J."/>
            <person name="Nusbaum C."/>
            <person name="Birren B."/>
        </authorList>
    </citation>
    <scope>NUCLEOTIDE SEQUENCE</scope>
    <source>
        <strain evidence="11">25433</strain>
    </source>
</reference>
<reference evidence="11" key="1">
    <citation type="submission" date="2011-11" db="EMBL/GenBank/DDBJ databases">
        <title>The Genome Sequence of Fusarium oxysporum Cotton.</title>
        <authorList>
            <consortium name="The Broad Institute Genome Sequencing Platform"/>
            <person name="Ma L.-J."/>
            <person name="Gale L.R."/>
            <person name="Schwartz D.C."/>
            <person name="Zhou S."/>
            <person name="Corby-Kistler H."/>
            <person name="Young S.K."/>
            <person name="Zeng Q."/>
            <person name="Gargeya S."/>
            <person name="Fitzgerald M."/>
            <person name="Haas B."/>
            <person name="Abouelleil A."/>
            <person name="Alvarado L."/>
            <person name="Arachchi H.M."/>
            <person name="Berlin A."/>
            <person name="Brown A."/>
            <person name="Chapman S.B."/>
            <person name="Chen Z."/>
            <person name="Dunbar C."/>
            <person name="Freedman E."/>
            <person name="Gearin G."/>
            <person name="Goldberg J."/>
            <person name="Griggs A."/>
            <person name="Gujja S."/>
            <person name="Heiman D."/>
            <person name="Howarth C."/>
            <person name="Larson L."/>
            <person name="Lui A."/>
            <person name="MacDonald P.J.P."/>
            <person name="Montmayeur A."/>
            <person name="Murphy C."/>
            <person name="Neiman D."/>
            <person name="Pearson M."/>
            <person name="Priest M."/>
            <person name="Roberts A."/>
            <person name="Saif S."/>
            <person name="Shea T."/>
            <person name="Shenoy N."/>
            <person name="Sisk P."/>
            <person name="Stolte C."/>
            <person name="Sykes S."/>
            <person name="Wortman J."/>
            <person name="Nusbaum C."/>
            <person name="Birren B."/>
        </authorList>
    </citation>
    <scope>NUCLEOTIDE SEQUENCE [LARGE SCALE GENOMIC DNA]</scope>
    <source>
        <strain evidence="11">25433</strain>
    </source>
</reference>
<dbReference type="Pfam" id="PF22456">
    <property type="entry name" value="PqqF-like_C_4"/>
    <property type="match status" value="1"/>
</dbReference>
<evidence type="ECO:0000259" key="8">
    <source>
        <dbReference type="Pfam" id="PF05193"/>
    </source>
</evidence>
<dbReference type="InterPro" id="IPR011249">
    <property type="entry name" value="Metalloenz_LuxS/M16"/>
</dbReference>
<dbReference type="Pfam" id="PF16187">
    <property type="entry name" value="Peptidase_M16_M"/>
    <property type="match status" value="1"/>
</dbReference>
<evidence type="ECO:0000259" key="10">
    <source>
        <dbReference type="Pfam" id="PF22456"/>
    </source>
</evidence>
<dbReference type="AlphaFoldDB" id="X0KMT9"/>
<evidence type="ECO:0000259" key="9">
    <source>
        <dbReference type="Pfam" id="PF16187"/>
    </source>
</evidence>
<comment type="similarity">
    <text evidence="1">Belongs to the peptidase M16 family.</text>
</comment>
<evidence type="ECO:0000256" key="5">
    <source>
        <dbReference type="ARBA" id="ARBA00022833"/>
    </source>
</evidence>
<dbReference type="HOGENOM" id="CLU_004639_1_2_1"/>
<dbReference type="InterPro" id="IPR011765">
    <property type="entry name" value="Pept_M16_N"/>
</dbReference>
<dbReference type="FunFam" id="3.30.830.10:FF:000004">
    <property type="entry name" value="Putative insulin-degrading enzyme"/>
    <property type="match status" value="1"/>
</dbReference>
<dbReference type="GO" id="GO:0004222">
    <property type="term" value="F:metalloendopeptidase activity"/>
    <property type="evidence" value="ECO:0007669"/>
    <property type="project" value="TreeGrafter"/>
</dbReference>
<dbReference type="OrthoDB" id="952271at2759"/>
<keyword evidence="3" id="KW-0479">Metal-binding</keyword>
<evidence type="ECO:0000259" key="7">
    <source>
        <dbReference type="Pfam" id="PF00675"/>
    </source>
</evidence>
<dbReference type="GO" id="GO:0005829">
    <property type="term" value="C:cytosol"/>
    <property type="evidence" value="ECO:0007669"/>
    <property type="project" value="TreeGrafter"/>
</dbReference>
<evidence type="ECO:0000256" key="3">
    <source>
        <dbReference type="ARBA" id="ARBA00022723"/>
    </source>
</evidence>
<evidence type="ECO:0000256" key="2">
    <source>
        <dbReference type="ARBA" id="ARBA00022670"/>
    </source>
</evidence>
<organism evidence="11">
    <name type="scientific">Fusarium oxysporum f. sp. vasinfectum 25433</name>
    <dbReference type="NCBI Taxonomy" id="1089449"/>
    <lineage>
        <taxon>Eukaryota</taxon>
        <taxon>Fungi</taxon>
        <taxon>Dikarya</taxon>
        <taxon>Ascomycota</taxon>
        <taxon>Pezizomycotina</taxon>
        <taxon>Sordariomycetes</taxon>
        <taxon>Hypocreomycetidae</taxon>
        <taxon>Hypocreales</taxon>
        <taxon>Nectriaceae</taxon>
        <taxon>Fusarium</taxon>
        <taxon>Fusarium oxysporum species complex</taxon>
    </lineage>
</organism>
<evidence type="ECO:0000256" key="1">
    <source>
        <dbReference type="ARBA" id="ARBA00007261"/>
    </source>
</evidence>
<proteinExistence type="inferred from homology"/>
<feature type="domain" description="Peptidase M16 C-terminal" evidence="8">
    <location>
        <begin position="224"/>
        <end position="403"/>
    </location>
</feature>
<feature type="domain" description="Peptidase M16 N-terminal" evidence="7">
    <location>
        <begin position="49"/>
        <end position="197"/>
    </location>
</feature>
<gene>
    <name evidence="11" type="ORF">FOTG_16718</name>
</gene>
<dbReference type="InterPro" id="IPR050626">
    <property type="entry name" value="Peptidase_M16"/>
</dbReference>
<dbReference type="InterPro" id="IPR007863">
    <property type="entry name" value="Peptidase_M16_C"/>
</dbReference>
<dbReference type="Gene3D" id="3.30.830.10">
    <property type="entry name" value="Metalloenzyme, LuxS/M16 peptidase-like"/>
    <property type="match status" value="4"/>
</dbReference>
<dbReference type="GO" id="GO:0043171">
    <property type="term" value="P:peptide catabolic process"/>
    <property type="evidence" value="ECO:0007669"/>
    <property type="project" value="TreeGrafter"/>
</dbReference>
<dbReference type="GO" id="GO:0005739">
    <property type="term" value="C:mitochondrion"/>
    <property type="evidence" value="ECO:0007669"/>
    <property type="project" value="TreeGrafter"/>
</dbReference>
<dbReference type="SUPFAM" id="SSF63411">
    <property type="entry name" value="LuxS/MPP-like metallohydrolase"/>
    <property type="match status" value="4"/>
</dbReference>
<accession>X0KMT9</accession>
<dbReference type="Pfam" id="PF05193">
    <property type="entry name" value="Peptidase_M16_C"/>
    <property type="match status" value="1"/>
</dbReference>
<dbReference type="EMBL" id="JH658039">
    <property type="protein sequence ID" value="EXM14919.1"/>
    <property type="molecule type" value="Genomic_DNA"/>
</dbReference>
<dbReference type="Proteomes" id="UP000030701">
    <property type="component" value="Unassembled WGS sequence"/>
</dbReference>
<dbReference type="InterPro" id="IPR032632">
    <property type="entry name" value="Peptidase_M16_M"/>
</dbReference>
<dbReference type="FunFam" id="3.30.830.10:FF:000005">
    <property type="entry name" value="nardilysin isoform X1"/>
    <property type="match status" value="1"/>
</dbReference>
<dbReference type="GO" id="GO:0046872">
    <property type="term" value="F:metal ion binding"/>
    <property type="evidence" value="ECO:0007669"/>
    <property type="project" value="UniProtKB-KW"/>
</dbReference>
<keyword evidence="5" id="KW-0862">Zinc</keyword>
<feature type="domain" description="Peptidase M16 middle/third" evidence="9">
    <location>
        <begin position="410"/>
        <end position="687"/>
    </location>
</feature>